<dbReference type="SUPFAM" id="SSF100950">
    <property type="entry name" value="NagB/RpiA/CoA transferase-like"/>
    <property type="match status" value="1"/>
</dbReference>
<evidence type="ECO:0000313" key="3">
    <source>
        <dbReference type="EMBL" id="HIX03472.1"/>
    </source>
</evidence>
<name>A0A9D1UZU4_9BACT</name>
<proteinExistence type="inferred from homology"/>
<dbReference type="PANTHER" id="PTHR42892:SF1">
    <property type="entry name" value="GLUCOSAMINE-6-PHOSPHATE ISOMERASE"/>
    <property type="match status" value="1"/>
</dbReference>
<dbReference type="GO" id="GO:0006046">
    <property type="term" value="P:N-acetylglucosamine catabolic process"/>
    <property type="evidence" value="ECO:0007669"/>
    <property type="project" value="UniProtKB-UniRule"/>
</dbReference>
<gene>
    <name evidence="1 3" type="primary">nagB</name>
    <name evidence="3" type="ORF">H9863_05065</name>
</gene>
<comment type="caution">
    <text evidence="1">Lacks conserved residue(s) required for the propagation of feature annotation.</text>
</comment>
<dbReference type="CDD" id="cd01399">
    <property type="entry name" value="GlcN6P_deaminase"/>
    <property type="match status" value="1"/>
</dbReference>
<dbReference type="Pfam" id="PF01182">
    <property type="entry name" value="Glucosamine_iso"/>
    <property type="match status" value="1"/>
</dbReference>
<feature type="active site" description="Proton acceptor; for enolization step" evidence="1">
    <location>
        <position position="89"/>
    </location>
</feature>
<evidence type="ECO:0000259" key="2">
    <source>
        <dbReference type="Pfam" id="PF01182"/>
    </source>
</evidence>
<dbReference type="InterPro" id="IPR024078">
    <property type="entry name" value="LmbE-like_dom_sf"/>
</dbReference>
<dbReference type="PANTHER" id="PTHR42892">
    <property type="entry name" value="GLUCOSAMINE-6-PHOSPHATE DEAMINASE-LIKE PROTEIN BT_0258-RELATED"/>
    <property type="match status" value="1"/>
</dbReference>
<evidence type="ECO:0000256" key="1">
    <source>
        <dbReference type="HAMAP-Rule" id="MF_01241"/>
    </source>
</evidence>
<dbReference type="SUPFAM" id="SSF102588">
    <property type="entry name" value="LmbE-like"/>
    <property type="match status" value="1"/>
</dbReference>
<dbReference type="InterPro" id="IPR004547">
    <property type="entry name" value="Glucosamine6P_isomerase"/>
</dbReference>
<accession>A0A9D1UZU4</accession>
<comment type="pathway">
    <text evidence="1">Amino-sugar metabolism; N-acetylneuraminate degradation; D-fructose 6-phosphate from N-acetylneuraminate: step 5/5.</text>
</comment>
<dbReference type="GO" id="GO:0019262">
    <property type="term" value="P:N-acetylneuraminate catabolic process"/>
    <property type="evidence" value="ECO:0007669"/>
    <property type="project" value="UniProtKB-UniRule"/>
</dbReference>
<dbReference type="GO" id="GO:0005975">
    <property type="term" value="P:carbohydrate metabolic process"/>
    <property type="evidence" value="ECO:0007669"/>
    <property type="project" value="InterPro"/>
</dbReference>
<dbReference type="Pfam" id="PF02585">
    <property type="entry name" value="PIG-L"/>
    <property type="match status" value="1"/>
</dbReference>
<keyword evidence="1 3" id="KW-0378">Hydrolase</keyword>
<dbReference type="InterPro" id="IPR003737">
    <property type="entry name" value="GlcNAc_PI_deacetylase-related"/>
</dbReference>
<reference evidence="3" key="2">
    <citation type="submission" date="2021-04" db="EMBL/GenBank/DDBJ databases">
        <authorList>
            <person name="Gilroy R."/>
        </authorList>
    </citation>
    <scope>NUCLEOTIDE SEQUENCE</scope>
    <source>
        <strain evidence="3">23274</strain>
    </source>
</reference>
<dbReference type="EMBL" id="DXFT01000098">
    <property type="protein sequence ID" value="HIX03472.1"/>
    <property type="molecule type" value="Genomic_DNA"/>
</dbReference>
<dbReference type="GO" id="GO:0004342">
    <property type="term" value="F:glucosamine-6-phosphate deaminase activity"/>
    <property type="evidence" value="ECO:0007669"/>
    <property type="project" value="UniProtKB-UniRule"/>
</dbReference>
<keyword evidence="1" id="KW-0119">Carbohydrate metabolism</keyword>
<dbReference type="NCBIfam" id="TIGR00502">
    <property type="entry name" value="nagB"/>
    <property type="match status" value="1"/>
</dbReference>
<feature type="domain" description="Glucosamine/galactosamine-6-phosphate isomerase" evidence="2">
    <location>
        <begin position="27"/>
        <end position="248"/>
    </location>
</feature>
<dbReference type="Gene3D" id="3.40.50.1360">
    <property type="match status" value="1"/>
</dbReference>
<comment type="similarity">
    <text evidence="1">Belongs to the glucosamine/galactosamine-6-phosphate isomerase family. NagB subfamily.</text>
</comment>
<dbReference type="Gene3D" id="3.40.50.10320">
    <property type="entry name" value="LmbE-like"/>
    <property type="match status" value="1"/>
</dbReference>
<dbReference type="HAMAP" id="MF_01241">
    <property type="entry name" value="GlcN6P_deamin"/>
    <property type="match status" value="1"/>
</dbReference>
<dbReference type="InterPro" id="IPR006148">
    <property type="entry name" value="Glc/Gal-6P_isomerase"/>
</dbReference>
<feature type="active site" description="Proton acceptor; for ring-opening step" evidence="1">
    <location>
        <position position="162"/>
    </location>
</feature>
<dbReference type="Proteomes" id="UP000824202">
    <property type="component" value="Unassembled WGS sequence"/>
</dbReference>
<dbReference type="EC" id="3.5.99.6" evidence="1"/>
<comment type="caution">
    <text evidence="3">The sequence shown here is derived from an EMBL/GenBank/DDBJ whole genome shotgun (WGS) entry which is preliminary data.</text>
</comment>
<feature type="active site" description="For ring-opening step" evidence="1">
    <location>
        <position position="167"/>
    </location>
</feature>
<evidence type="ECO:0000313" key="4">
    <source>
        <dbReference type="Proteomes" id="UP000824202"/>
    </source>
</evidence>
<dbReference type="NCBIfam" id="NF002557">
    <property type="entry name" value="PRK02122.1"/>
    <property type="match status" value="1"/>
</dbReference>
<sequence>MNTNNYIAKGEGADRYEKVPVRVYGKPSEAVKAVAREIADLIRSNAAKSEKCVLGLATGSSPIKLYQELVRMHKEEGLSFKNVVTFNLDEYLPMAKESEHSYHYFMHHHLFDHIDIDPANIHIPDGTLQGDDIEEFCRNYEKAIENAGGIDLQILGIGRTGHIGFNEPGSLLSSPTRMVYLDDLTIKDAASDFGGRDKVPTRAITMGVGTIMKARKIILMAWGEKKAPIIKATVEGSMSDSVPATFLQLHPNVEFFIDENAAEELTRANLPWLVSKVEWNDKLIRKAVIWLCQKVGKPILKVENKDYIENGMTDLIKTFGSANKVNIQVFNDLQHTITGWPGGKPNADDSTRPERALPYPKRVLIFSPHPDDDVISMGGTFARLVEQGHEVHVAYQTSGSIAVLDDYLYQQIDIAGAFAHLSGSGSQDLENFFTQMKKDIELQKAGKEEIESSKLLKYKAALRRAEARAADRFLGVPAERVHFLNLPFYETGTVKKNPLSQIDVDIIVQLLREVKPHQIYAAGDLADPHGTHGVCLDAILRAYNIVDGDDWFKECNTWWYRGAWMEWEIEKVDMAVPISPAELSIKRKAIYKHGSQNNGPAFPGDDPREFWQRAEDRNRNTADIYNRLGMAEYEAMEVFAKYVHQHGDTLN</sequence>
<dbReference type="InterPro" id="IPR037171">
    <property type="entry name" value="NagB/RpiA_transferase-like"/>
</dbReference>
<dbReference type="AlphaFoldDB" id="A0A9D1UZU4"/>
<comment type="catalytic activity">
    <reaction evidence="1">
        <text>alpha-D-glucosamine 6-phosphate + H2O = beta-D-fructose 6-phosphate + NH4(+)</text>
        <dbReference type="Rhea" id="RHEA:12172"/>
        <dbReference type="ChEBI" id="CHEBI:15377"/>
        <dbReference type="ChEBI" id="CHEBI:28938"/>
        <dbReference type="ChEBI" id="CHEBI:57634"/>
        <dbReference type="ChEBI" id="CHEBI:75989"/>
        <dbReference type="EC" id="3.5.99.6"/>
    </reaction>
</comment>
<organism evidence="3 4">
    <name type="scientific">Candidatus Odoribacter faecigallinarum</name>
    <dbReference type="NCBI Taxonomy" id="2838706"/>
    <lineage>
        <taxon>Bacteria</taxon>
        <taxon>Pseudomonadati</taxon>
        <taxon>Bacteroidota</taxon>
        <taxon>Bacteroidia</taxon>
        <taxon>Bacteroidales</taxon>
        <taxon>Odoribacteraceae</taxon>
        <taxon>Odoribacter</taxon>
    </lineage>
</organism>
<dbReference type="InterPro" id="IPR052960">
    <property type="entry name" value="GlcN6P_deaminase-like"/>
</dbReference>
<comment type="function">
    <text evidence="1">Catalyzes the reversible isomerization-deamination of glucosamine 6-phosphate (GlcN6P) to form fructose 6-phosphate (Fru6P) and ammonium ion.</text>
</comment>
<reference evidence="3" key="1">
    <citation type="journal article" date="2021" name="PeerJ">
        <title>Extensive microbial diversity within the chicken gut microbiome revealed by metagenomics and culture.</title>
        <authorList>
            <person name="Gilroy R."/>
            <person name="Ravi A."/>
            <person name="Getino M."/>
            <person name="Pursley I."/>
            <person name="Horton D.L."/>
            <person name="Alikhan N.F."/>
            <person name="Baker D."/>
            <person name="Gharbi K."/>
            <person name="Hall N."/>
            <person name="Watson M."/>
            <person name="Adriaenssens E.M."/>
            <person name="Foster-Nyarko E."/>
            <person name="Jarju S."/>
            <person name="Secka A."/>
            <person name="Antonio M."/>
            <person name="Oren A."/>
            <person name="Chaudhuri R.R."/>
            <person name="La Ragione R."/>
            <person name="Hildebrand F."/>
            <person name="Pallen M.J."/>
        </authorList>
    </citation>
    <scope>NUCLEOTIDE SEQUENCE</scope>
    <source>
        <strain evidence="3">23274</strain>
    </source>
</reference>
<protein>
    <recommendedName>
        <fullName evidence="1">Glucosamine-6-phosphate deaminase</fullName>
        <ecNumber evidence="1">3.5.99.6</ecNumber>
    </recommendedName>
    <alternativeName>
        <fullName evidence="1">GlcN6P deaminase</fullName>
        <shortName evidence="1">GNPDA</shortName>
    </alternativeName>
    <alternativeName>
        <fullName evidence="1">Glucosamine-6-phosphate isomerase</fullName>
    </alternativeName>
</protein>